<keyword evidence="2" id="KW-1185">Reference proteome</keyword>
<gene>
    <name evidence="1" type="ORF">EYF80_042494</name>
</gene>
<evidence type="ECO:0000313" key="2">
    <source>
        <dbReference type="Proteomes" id="UP000314294"/>
    </source>
</evidence>
<proteinExistence type="predicted"/>
<dbReference type="AlphaFoldDB" id="A0A4Z2G369"/>
<reference evidence="1 2" key="1">
    <citation type="submission" date="2019-03" db="EMBL/GenBank/DDBJ databases">
        <title>First draft genome of Liparis tanakae, snailfish: a comprehensive survey of snailfish specific genes.</title>
        <authorList>
            <person name="Kim W."/>
            <person name="Song I."/>
            <person name="Jeong J.-H."/>
            <person name="Kim D."/>
            <person name="Kim S."/>
            <person name="Ryu S."/>
            <person name="Song J.Y."/>
            <person name="Lee S.K."/>
        </authorList>
    </citation>
    <scope>NUCLEOTIDE SEQUENCE [LARGE SCALE GENOMIC DNA]</scope>
    <source>
        <tissue evidence="1">Muscle</tissue>
    </source>
</reference>
<evidence type="ECO:0000313" key="1">
    <source>
        <dbReference type="EMBL" id="TNN47314.1"/>
    </source>
</evidence>
<comment type="caution">
    <text evidence="1">The sequence shown here is derived from an EMBL/GenBank/DDBJ whole genome shotgun (WGS) entry which is preliminary data.</text>
</comment>
<name>A0A4Z2G369_9TELE</name>
<dbReference type="EMBL" id="SRLO01000748">
    <property type="protein sequence ID" value="TNN47314.1"/>
    <property type="molecule type" value="Genomic_DNA"/>
</dbReference>
<sequence>MRSETVLNAFTHKALQETQGAAAGGLSAPHEEEISAQGIGSVAHPLKTVSIERFKRPEECPVVHMRKRNKKHNM</sequence>
<protein>
    <submittedName>
        <fullName evidence="1">Uncharacterized protein</fullName>
    </submittedName>
</protein>
<organism evidence="1 2">
    <name type="scientific">Liparis tanakae</name>
    <name type="common">Tanaka's snailfish</name>
    <dbReference type="NCBI Taxonomy" id="230148"/>
    <lineage>
        <taxon>Eukaryota</taxon>
        <taxon>Metazoa</taxon>
        <taxon>Chordata</taxon>
        <taxon>Craniata</taxon>
        <taxon>Vertebrata</taxon>
        <taxon>Euteleostomi</taxon>
        <taxon>Actinopterygii</taxon>
        <taxon>Neopterygii</taxon>
        <taxon>Teleostei</taxon>
        <taxon>Neoteleostei</taxon>
        <taxon>Acanthomorphata</taxon>
        <taxon>Eupercaria</taxon>
        <taxon>Perciformes</taxon>
        <taxon>Cottioidei</taxon>
        <taxon>Cottales</taxon>
        <taxon>Liparidae</taxon>
        <taxon>Liparis</taxon>
    </lineage>
</organism>
<dbReference type="Proteomes" id="UP000314294">
    <property type="component" value="Unassembled WGS sequence"/>
</dbReference>
<accession>A0A4Z2G369</accession>